<comment type="subcellular location">
    <subcellularLocation>
        <location evidence="1">Cell outer membrane</location>
    </subcellularLocation>
</comment>
<evidence type="ECO:0000313" key="8">
    <source>
        <dbReference type="EMBL" id="NJC18792.1"/>
    </source>
</evidence>
<proteinExistence type="inferred from homology"/>
<evidence type="ECO:0000259" key="6">
    <source>
        <dbReference type="Pfam" id="PF07980"/>
    </source>
</evidence>
<dbReference type="InterPro" id="IPR011990">
    <property type="entry name" value="TPR-like_helical_dom_sf"/>
</dbReference>
<dbReference type="EMBL" id="CP043839">
    <property type="protein sequence ID" value="WOF11884.1"/>
    <property type="molecule type" value="Genomic_DNA"/>
</dbReference>
<evidence type="ECO:0000313" key="9">
    <source>
        <dbReference type="EMBL" id="WOF11884.1"/>
    </source>
</evidence>
<organism evidence="8 10">
    <name type="scientific">Butyricimonas paravirosa</name>
    <dbReference type="NCBI Taxonomy" id="1472417"/>
    <lineage>
        <taxon>Bacteria</taxon>
        <taxon>Pseudomonadati</taxon>
        <taxon>Bacteroidota</taxon>
        <taxon>Bacteroidia</taxon>
        <taxon>Bacteroidales</taxon>
        <taxon>Odoribacteraceae</taxon>
        <taxon>Butyricimonas</taxon>
    </lineage>
</organism>
<feature type="domain" description="RagB/SusD" evidence="6">
    <location>
        <begin position="274"/>
        <end position="520"/>
    </location>
</feature>
<evidence type="ECO:0000259" key="7">
    <source>
        <dbReference type="Pfam" id="PF14322"/>
    </source>
</evidence>
<dbReference type="Proteomes" id="UP001302374">
    <property type="component" value="Chromosome"/>
</dbReference>
<dbReference type="Gene3D" id="1.25.40.390">
    <property type="match status" value="1"/>
</dbReference>
<protein>
    <submittedName>
        <fullName evidence="9">RagB/SusD family nutrient uptake outer membrane protein</fullName>
    </submittedName>
</protein>
<evidence type="ECO:0000313" key="10">
    <source>
        <dbReference type="Proteomes" id="UP000576368"/>
    </source>
</evidence>
<dbReference type="EMBL" id="JAATLI010000008">
    <property type="protein sequence ID" value="NJC18792.1"/>
    <property type="molecule type" value="Genomic_DNA"/>
</dbReference>
<dbReference type="GeneID" id="86890873"/>
<evidence type="ECO:0000256" key="5">
    <source>
        <dbReference type="ARBA" id="ARBA00023237"/>
    </source>
</evidence>
<keyword evidence="5" id="KW-0998">Cell outer membrane</keyword>
<evidence type="ECO:0000256" key="3">
    <source>
        <dbReference type="ARBA" id="ARBA00022729"/>
    </source>
</evidence>
<dbReference type="Pfam" id="PF07980">
    <property type="entry name" value="SusD_RagB"/>
    <property type="match status" value="1"/>
</dbReference>
<accession>A0A7X6BKK3</accession>
<dbReference type="Proteomes" id="UP000576368">
    <property type="component" value="Unassembled WGS sequence"/>
</dbReference>
<name>A0A7X6BKK3_9BACT</name>
<dbReference type="InterPro" id="IPR012944">
    <property type="entry name" value="SusD_RagB_dom"/>
</dbReference>
<dbReference type="Pfam" id="PF14322">
    <property type="entry name" value="SusD-like_3"/>
    <property type="match status" value="1"/>
</dbReference>
<keyword evidence="4" id="KW-0472">Membrane</keyword>
<gene>
    <name evidence="9" type="ORF">F1644_06225</name>
    <name evidence="8" type="ORF">GGR15_002420</name>
</gene>
<dbReference type="AlphaFoldDB" id="A0A7X6BKK3"/>
<dbReference type="SUPFAM" id="SSF48452">
    <property type="entry name" value="TPR-like"/>
    <property type="match status" value="1"/>
</dbReference>
<evidence type="ECO:0000256" key="4">
    <source>
        <dbReference type="ARBA" id="ARBA00023136"/>
    </source>
</evidence>
<reference evidence="9 11" key="1">
    <citation type="submission" date="2019-09" db="EMBL/GenBank/DDBJ databases">
        <title>Butyricimonas paravirosa DSM 105722 (=214-4 = JCM 18677 = CCUG 65563).</title>
        <authorList>
            <person name="Le Roy T."/>
            <person name="Cani P.D."/>
        </authorList>
    </citation>
    <scope>NUCLEOTIDE SEQUENCE [LARGE SCALE GENOMIC DNA]</scope>
    <source>
        <strain evidence="9 11">DSM 105722</strain>
    </source>
</reference>
<dbReference type="GO" id="GO:0009279">
    <property type="term" value="C:cell outer membrane"/>
    <property type="evidence" value="ECO:0007669"/>
    <property type="project" value="UniProtKB-SubCell"/>
</dbReference>
<feature type="domain" description="SusD-like N-terminal" evidence="7">
    <location>
        <begin position="18"/>
        <end position="182"/>
    </location>
</feature>
<reference evidence="8 10" key="2">
    <citation type="submission" date="2020-03" db="EMBL/GenBank/DDBJ databases">
        <title>Genomic Encyclopedia of Type Strains, Phase IV (KMG-IV): sequencing the most valuable type-strain genomes for metagenomic binning, comparative biology and taxonomic classification.</title>
        <authorList>
            <person name="Goeker M."/>
        </authorList>
    </citation>
    <scope>NUCLEOTIDE SEQUENCE [LARGE SCALE GENOMIC DNA]</scope>
    <source>
        <strain evidence="8 10">DSM 105722</strain>
    </source>
</reference>
<sequence>MKKLIFLVLFFPLFSCNDWLDVESEVSVTYRNYFQSEQDIEDIFITILGNEKKIFAPLSQEPFDWTGMYCDDVADGVKGFRNLEWSAYSSSLGNYTNWGGFYSIIYLANMLEENRHRFQNVSEERINYWIAQANFFKGLMYFELARRWGEAPIAPATEDASAQAKSPVDTVLAYALRAAEAALVLPKYDQLTDASGAAVTSRQFASIGSVRTLLANIYAWMGGLHGDNKYWEKAEEQASLVIDGKAGAYSLVSMKDLVTKTLGKARDVTEVIHTIEMNGQDDDRYYQGTFWNSYPGFALFNYPHTTTNFENIENATKETRISVAKVRELYNDENDSRIKEYWLNLGEPIPVTQMNSEQKLDTIRWFYPNFAYLNKWREAIYSVNPDVNLGDRPLIGMEGNRVYWRLADLILLRAECRAHLDNADAVKDLNRIRERAGLMEYVGSTVKEDLLREIFNERDRELFGETCRYYDVVRFGYYRELLEGNFKTLTESDVKEGALYYPVSQNAFNKNTLMKQNTYWSWHLQD</sequence>
<evidence type="ECO:0000256" key="1">
    <source>
        <dbReference type="ARBA" id="ARBA00004442"/>
    </source>
</evidence>
<keyword evidence="3" id="KW-0732">Signal</keyword>
<evidence type="ECO:0000313" key="11">
    <source>
        <dbReference type="Proteomes" id="UP001302374"/>
    </source>
</evidence>
<dbReference type="RefSeq" id="WP_118594301.1">
    <property type="nucleotide sequence ID" value="NZ_BMPA01000008.1"/>
</dbReference>
<comment type="similarity">
    <text evidence="2">Belongs to the SusD family.</text>
</comment>
<evidence type="ECO:0000256" key="2">
    <source>
        <dbReference type="ARBA" id="ARBA00006275"/>
    </source>
</evidence>
<dbReference type="InterPro" id="IPR033985">
    <property type="entry name" value="SusD-like_N"/>
</dbReference>
<keyword evidence="11" id="KW-1185">Reference proteome</keyword>